<keyword evidence="6" id="KW-1185">Reference proteome</keyword>
<dbReference type="Pfam" id="PF00106">
    <property type="entry name" value="adh_short"/>
    <property type="match status" value="1"/>
</dbReference>
<sequence>MIKAILTGHSKGLGLGIARALLQQGHAVLGIARSQNTELQQQYNEDFQQISLDLAQPGALEQLESSPQLLKFIANATQLLLINNAGLVSPIGPLSAQATVDISRSVQLNVAVPLALSALLARKIQGTQQLRILHVSSGAAQSAYPGWSVYCATKAALDMHARAVQQDQLPNVAICSLAPGVIDTAMQTQIRETDESLFPNKQRFIQLKDSNSLSDPDETGKRLVHYLLSPNFGKLAVDDLRAH</sequence>
<dbReference type="RefSeq" id="WP_171099968.1">
    <property type="nucleotide sequence ID" value="NZ_CP053084.1"/>
</dbReference>
<evidence type="ECO:0000313" key="6">
    <source>
        <dbReference type="Proteomes" id="UP000501130"/>
    </source>
</evidence>
<dbReference type="InterPro" id="IPR036291">
    <property type="entry name" value="NAD(P)-bd_dom_sf"/>
</dbReference>
<evidence type="ECO:0000313" key="5">
    <source>
        <dbReference type="EMBL" id="QJR30120.1"/>
    </source>
</evidence>
<dbReference type="Gene3D" id="3.40.50.720">
    <property type="entry name" value="NAD(P)-binding Rossmann-like Domain"/>
    <property type="match status" value="1"/>
</dbReference>
<evidence type="ECO:0000256" key="3">
    <source>
        <dbReference type="ARBA" id="ARBA00022857"/>
    </source>
</evidence>
<dbReference type="PANTHER" id="PTHR44085">
    <property type="entry name" value="SEPIAPTERIN REDUCTASE"/>
    <property type="match status" value="1"/>
</dbReference>
<dbReference type="InterPro" id="IPR002347">
    <property type="entry name" value="SDR_fam"/>
</dbReference>
<name>A0ABX6N6Q8_9BURK</name>
<evidence type="ECO:0000256" key="4">
    <source>
        <dbReference type="ARBA" id="ARBA00023002"/>
    </source>
</evidence>
<dbReference type="InterPro" id="IPR051721">
    <property type="entry name" value="Biopterin_syn/organic_redct"/>
</dbReference>
<evidence type="ECO:0000256" key="1">
    <source>
        <dbReference type="ARBA" id="ARBA00004496"/>
    </source>
</evidence>
<keyword evidence="2" id="KW-0963">Cytoplasm</keyword>
<dbReference type="EMBL" id="CP053084">
    <property type="protein sequence ID" value="QJR30120.1"/>
    <property type="molecule type" value="Genomic_DNA"/>
</dbReference>
<keyword evidence="3" id="KW-0521">NADP</keyword>
<proteinExistence type="predicted"/>
<accession>A0ABX6N6Q8</accession>
<comment type="subcellular location">
    <subcellularLocation>
        <location evidence="1">Cytoplasm</location>
    </subcellularLocation>
</comment>
<dbReference type="PRINTS" id="PR00081">
    <property type="entry name" value="GDHRDH"/>
</dbReference>
<evidence type="ECO:0000256" key="2">
    <source>
        <dbReference type="ARBA" id="ARBA00022490"/>
    </source>
</evidence>
<dbReference type="NCBIfam" id="NF005436">
    <property type="entry name" value="PRK07023.1"/>
    <property type="match status" value="1"/>
</dbReference>
<dbReference type="PANTHER" id="PTHR44085:SF2">
    <property type="entry name" value="SEPIAPTERIN REDUCTASE"/>
    <property type="match status" value="1"/>
</dbReference>
<keyword evidence="4" id="KW-0560">Oxidoreductase</keyword>
<organism evidence="5 6">
    <name type="scientific">Limnobacter profundi</name>
    <dbReference type="NCBI Taxonomy" id="2732163"/>
    <lineage>
        <taxon>Bacteria</taxon>
        <taxon>Pseudomonadati</taxon>
        <taxon>Pseudomonadota</taxon>
        <taxon>Betaproteobacteria</taxon>
        <taxon>Burkholderiales</taxon>
        <taxon>Burkholderiaceae</taxon>
        <taxon>Limnobacter</taxon>
    </lineage>
</organism>
<dbReference type="SUPFAM" id="SSF51735">
    <property type="entry name" value="NAD(P)-binding Rossmann-fold domains"/>
    <property type="match status" value="1"/>
</dbReference>
<gene>
    <name evidence="5" type="ORF">HKT17_10565</name>
</gene>
<reference evidence="5 6" key="1">
    <citation type="submission" date="2020-05" db="EMBL/GenBank/DDBJ databases">
        <title>Compete genome of Limnobacter sp. SAORIC-580.</title>
        <authorList>
            <person name="Song J."/>
            <person name="Cho J.-C."/>
        </authorList>
    </citation>
    <scope>NUCLEOTIDE SEQUENCE [LARGE SCALE GENOMIC DNA]</scope>
    <source>
        <strain evidence="5 6">SAORIC-580</strain>
    </source>
</reference>
<dbReference type="Proteomes" id="UP000501130">
    <property type="component" value="Chromosome"/>
</dbReference>
<protein>
    <submittedName>
        <fullName evidence="5">SDR family oxidoreductase</fullName>
    </submittedName>
</protein>